<accession>A0AAW4IQ30</accession>
<dbReference type="InterPro" id="IPR014004">
    <property type="entry name" value="Transpt-assoc_nodulatn_dom_bac"/>
</dbReference>
<dbReference type="Proteomes" id="UP000664161">
    <property type="component" value="Unassembled WGS sequence"/>
</dbReference>
<dbReference type="EMBL" id="JAGBKN010000016">
    <property type="protein sequence ID" value="MBO1517375.1"/>
    <property type="molecule type" value="Genomic_DNA"/>
</dbReference>
<comment type="caution">
    <text evidence="3">The sequence shown here is derived from an EMBL/GenBank/DDBJ whole genome shotgun (WGS) entry which is preliminary data.</text>
</comment>
<feature type="compositionally biased region" description="Low complexity" evidence="1">
    <location>
        <begin position="269"/>
        <end position="279"/>
    </location>
</feature>
<dbReference type="RefSeq" id="WP_207969834.1">
    <property type="nucleotide sequence ID" value="NZ_JAGBKN010000016.1"/>
</dbReference>
<name>A0AAW4IQ30_9GAMM</name>
<dbReference type="InterPro" id="IPR007055">
    <property type="entry name" value="BON_dom"/>
</dbReference>
<dbReference type="PROSITE" id="PS50914">
    <property type="entry name" value="BON"/>
    <property type="match status" value="2"/>
</dbReference>
<gene>
    <name evidence="3" type="ORF">J3491_08515</name>
</gene>
<sequence length="286" mass="30488">MTRMHLRTAIFGSSYRMTIGAVLLASVISTGCTTNYLTNSTQGTYGVPMTERTIPQRLLDRSIEHTAKINVYGLKEDLQQTSRMSIDSFNSEVLLSGEVPSAAIKTEIENVVSSMPDVRRVYNELTVSASKGYSSTVHDGYITSKMLAKVATSNGVKASQIKVVSNNGVVYVMGRVTPTQQSHLIDIANNTVGVTELVLLTTVVDDRGVKIGEDDIMYEDNLANPALAPVVQRSAAARVADEPSSAVAPSPARATTPIVVTEAGTPIDSSASEASASESVDIYQNP</sequence>
<feature type="domain" description="BON" evidence="2">
    <location>
        <begin position="138"/>
        <end position="205"/>
    </location>
</feature>
<dbReference type="AlphaFoldDB" id="A0AAW4IQ30"/>
<reference evidence="3 4" key="1">
    <citation type="submission" date="2021-03" db="EMBL/GenBank/DDBJ databases">
        <authorList>
            <person name="Shang D.-D."/>
            <person name="Du Z.-J."/>
            <person name="Chen G.-J."/>
        </authorList>
    </citation>
    <scope>NUCLEOTIDE SEQUENCE [LARGE SCALE GENOMIC DNA]</scope>
    <source>
        <strain evidence="3 4">F2608</strain>
    </source>
</reference>
<feature type="compositionally biased region" description="Low complexity" evidence="1">
    <location>
        <begin position="243"/>
        <end position="252"/>
    </location>
</feature>
<keyword evidence="4" id="KW-1185">Reference proteome</keyword>
<evidence type="ECO:0000313" key="4">
    <source>
        <dbReference type="Proteomes" id="UP000664161"/>
    </source>
</evidence>
<organism evidence="3 4">
    <name type="scientific">Psychrobacter halodurans</name>
    <dbReference type="NCBI Taxonomy" id="2818439"/>
    <lineage>
        <taxon>Bacteria</taxon>
        <taxon>Pseudomonadati</taxon>
        <taxon>Pseudomonadota</taxon>
        <taxon>Gammaproteobacteria</taxon>
        <taxon>Moraxellales</taxon>
        <taxon>Moraxellaceae</taxon>
        <taxon>Psychrobacter</taxon>
    </lineage>
</organism>
<evidence type="ECO:0000256" key="1">
    <source>
        <dbReference type="SAM" id="MobiDB-lite"/>
    </source>
</evidence>
<protein>
    <submittedName>
        <fullName evidence="3">BON domain-containing protein</fullName>
    </submittedName>
</protein>
<feature type="region of interest" description="Disordered" evidence="1">
    <location>
        <begin position="241"/>
        <end position="286"/>
    </location>
</feature>
<evidence type="ECO:0000259" key="2">
    <source>
        <dbReference type="PROSITE" id="PS50914"/>
    </source>
</evidence>
<dbReference type="PANTHER" id="PTHR34606:SF15">
    <property type="entry name" value="BON DOMAIN-CONTAINING PROTEIN"/>
    <property type="match status" value="1"/>
</dbReference>
<dbReference type="SMART" id="SM00749">
    <property type="entry name" value="BON"/>
    <property type="match status" value="1"/>
</dbReference>
<dbReference type="Pfam" id="PF04972">
    <property type="entry name" value="BON"/>
    <property type="match status" value="2"/>
</dbReference>
<proteinExistence type="predicted"/>
<dbReference type="PROSITE" id="PS51257">
    <property type="entry name" value="PROKAR_LIPOPROTEIN"/>
    <property type="match status" value="1"/>
</dbReference>
<dbReference type="PANTHER" id="PTHR34606">
    <property type="entry name" value="BON DOMAIN-CONTAINING PROTEIN"/>
    <property type="match status" value="1"/>
</dbReference>
<dbReference type="Gene3D" id="3.40.1520.20">
    <property type="match status" value="1"/>
</dbReference>
<feature type="domain" description="BON" evidence="2">
    <location>
        <begin position="59"/>
        <end position="129"/>
    </location>
</feature>
<evidence type="ECO:0000313" key="3">
    <source>
        <dbReference type="EMBL" id="MBO1517375.1"/>
    </source>
</evidence>
<dbReference type="InterPro" id="IPR051686">
    <property type="entry name" value="Lipoprotein_DolP"/>
</dbReference>